<protein>
    <recommendedName>
        <fullName evidence="7">RNA polymerase I-specific transcription initiation factor RRN6-like protein</fullName>
    </recommendedName>
</protein>
<dbReference type="Pfam" id="PF20640">
    <property type="entry name" value="Rrn6_HB"/>
    <property type="match status" value="1"/>
</dbReference>
<dbReference type="Pfam" id="PF20639">
    <property type="entry name" value="Rrn6_K-rich"/>
    <property type="match status" value="1"/>
</dbReference>
<accession>A0A017S6D0</accession>
<dbReference type="AlphaFoldDB" id="A0A017S6D0"/>
<dbReference type="InterPro" id="IPR019350">
    <property type="entry name" value="RNA_pol_I-sp_TIF_RRN6-like"/>
</dbReference>
<dbReference type="OrthoDB" id="4090074at2759"/>
<feature type="domain" description="RRN6 helical bundle" evidence="4">
    <location>
        <begin position="569"/>
        <end position="766"/>
    </location>
</feature>
<dbReference type="HOGENOM" id="CLU_005807_0_0_1"/>
<evidence type="ECO:0000313" key="5">
    <source>
        <dbReference type="EMBL" id="EYE92558.1"/>
    </source>
</evidence>
<feature type="compositionally biased region" description="Basic residues" evidence="1">
    <location>
        <begin position="979"/>
        <end position="992"/>
    </location>
</feature>
<evidence type="ECO:0000256" key="1">
    <source>
        <dbReference type="SAM" id="MobiDB-lite"/>
    </source>
</evidence>
<dbReference type="PANTHER" id="PTHR28221">
    <property type="entry name" value="RNA POLYMERASE I-SPECIFIC TRANSCRIPTION INITIATION FACTOR RRN6"/>
    <property type="match status" value="1"/>
</dbReference>
<keyword evidence="6" id="KW-1185">Reference proteome</keyword>
<evidence type="ECO:0000313" key="6">
    <source>
        <dbReference type="Proteomes" id="UP000019804"/>
    </source>
</evidence>
<dbReference type="RefSeq" id="XP_040636246.1">
    <property type="nucleotide sequence ID" value="XM_040782657.1"/>
</dbReference>
<dbReference type="GO" id="GO:0001163">
    <property type="term" value="F:RNA polymerase I transcription regulatory region sequence-specific DNA binding"/>
    <property type="evidence" value="ECO:0007669"/>
    <property type="project" value="TreeGrafter"/>
</dbReference>
<dbReference type="PANTHER" id="PTHR28221:SF2">
    <property type="entry name" value="RNA POLYMERASE I-SPECIFIC TRANSCRIPTION INITIATION FACTOR RRN6"/>
    <property type="match status" value="1"/>
</dbReference>
<dbReference type="GO" id="GO:0001179">
    <property type="term" value="F:RNA polymerase I general transcription initiation factor binding"/>
    <property type="evidence" value="ECO:0007669"/>
    <property type="project" value="TreeGrafter"/>
</dbReference>
<feature type="domain" description="RRN6 beta-propeller" evidence="2">
    <location>
        <begin position="97"/>
        <end position="470"/>
    </location>
</feature>
<dbReference type="InterPro" id="IPR048537">
    <property type="entry name" value="RRN6_HB"/>
</dbReference>
<feature type="compositionally biased region" description="Polar residues" evidence="1">
    <location>
        <begin position="820"/>
        <end position="831"/>
    </location>
</feature>
<dbReference type="GeneID" id="63697781"/>
<feature type="region of interest" description="Disordered" evidence="1">
    <location>
        <begin position="970"/>
        <end position="992"/>
    </location>
</feature>
<dbReference type="STRING" id="1388766.A0A017S6D0"/>
<evidence type="ECO:0008006" key="7">
    <source>
        <dbReference type="Google" id="ProtNLM"/>
    </source>
</evidence>
<dbReference type="InterPro" id="IPR048535">
    <property type="entry name" value="RRN6_beta-prop"/>
</dbReference>
<dbReference type="InterPro" id="IPR048536">
    <property type="entry name" value="Rrn6_K-rich"/>
</dbReference>
<evidence type="ECO:0000259" key="2">
    <source>
        <dbReference type="Pfam" id="PF10214"/>
    </source>
</evidence>
<feature type="compositionally biased region" description="Polar residues" evidence="1">
    <location>
        <begin position="800"/>
        <end position="810"/>
    </location>
</feature>
<proteinExistence type="predicted"/>
<dbReference type="GO" id="GO:0070860">
    <property type="term" value="C:RNA polymerase I core factor complex"/>
    <property type="evidence" value="ECO:0007669"/>
    <property type="project" value="TreeGrafter"/>
</dbReference>
<dbReference type="Pfam" id="PF10214">
    <property type="entry name" value="Rrn6_beta-prop"/>
    <property type="match status" value="1"/>
</dbReference>
<organism evidence="5 6">
    <name type="scientific">Aspergillus ruber (strain CBS 135680)</name>
    <dbReference type="NCBI Taxonomy" id="1388766"/>
    <lineage>
        <taxon>Eukaryota</taxon>
        <taxon>Fungi</taxon>
        <taxon>Dikarya</taxon>
        <taxon>Ascomycota</taxon>
        <taxon>Pezizomycotina</taxon>
        <taxon>Eurotiomycetes</taxon>
        <taxon>Eurotiomycetidae</taxon>
        <taxon>Eurotiales</taxon>
        <taxon>Aspergillaceae</taxon>
        <taxon>Aspergillus</taxon>
        <taxon>Aspergillus subgen. Aspergillus</taxon>
    </lineage>
</organism>
<dbReference type="GO" id="GO:0042790">
    <property type="term" value="P:nucleolar large rRNA transcription by RNA polymerase I"/>
    <property type="evidence" value="ECO:0007669"/>
    <property type="project" value="TreeGrafter"/>
</dbReference>
<dbReference type="EMBL" id="KK088436">
    <property type="protein sequence ID" value="EYE92558.1"/>
    <property type="molecule type" value="Genomic_DNA"/>
</dbReference>
<reference evidence="6" key="1">
    <citation type="journal article" date="2014" name="Nat. Commun.">
        <title>Genomic adaptations of the halophilic Dead Sea filamentous fungus Eurotium rubrum.</title>
        <authorList>
            <person name="Kis-Papo T."/>
            <person name="Weig A.R."/>
            <person name="Riley R."/>
            <person name="Persoh D."/>
            <person name="Salamov A."/>
            <person name="Sun H."/>
            <person name="Lipzen A."/>
            <person name="Wasser S.P."/>
            <person name="Rambold G."/>
            <person name="Grigoriev I.V."/>
            <person name="Nevo E."/>
        </authorList>
    </citation>
    <scope>NUCLEOTIDE SEQUENCE [LARGE SCALE GENOMIC DNA]</scope>
    <source>
        <strain evidence="6">CBS 135680</strain>
    </source>
</reference>
<feature type="region of interest" description="Disordered" evidence="1">
    <location>
        <begin position="795"/>
        <end position="839"/>
    </location>
</feature>
<gene>
    <name evidence="5" type="ORF">EURHEDRAFT_415322</name>
</gene>
<dbReference type="Proteomes" id="UP000019804">
    <property type="component" value="Unassembled WGS sequence"/>
</dbReference>
<sequence length="992" mass="110417">MDEHPTSALQYGHLGKAFYVPETRTWSFSRALNQSSSILYTGATKAAVVSPLTAPRSSLVENKNFLPRVHPELAACWSLVSNETFSHVITTTSEICDPQVSSLLDLGCAVDLENDDSGSRVLPIAVFASGECGNSISFRRLEEDTLELRQQTTFMRVPSIGETDATEWRVGGVPIRQICFARTIEEKATWMAARCPDSITIFRPLYHRDPVPRRICCDSDGVLLSDAHNSRLDANPLVEISNLQTGGFPHADVTFNPWYQRQFAIVDQQGNWSIWEMSGRHRRNKSNWAATCVKSGSLPWLDNDDNLDLDDQPRHDGWGVIEWAGDVNSIIVSDRRCPVLYRMEGDQIWSIPIELGLKRKSEWILDIKRSPSNASHVYVLTTTTISRLEITEFASEGDIGSLNPRLSWRHYRDPEDTTLRLSTLLTNEDSYLFLYSRLNNLVLGLHCPNSIKEGMNNTVPVPDPFILDLPSTVDVSPESQISTNSAHFSTLVFKQIAHSPASVGKSYYDPSARLFKLFLLDSRLAVCESVYTASTISGDIEEQPLGRDALRAKRRQQSARKTQAVRYCTDFVVDDWDESASDMDATKVQNTGISTVSPHAIPQWTTDYTAVYAVATGRFVLGLSEREFPQHSEELFKENVNALVDRVSDTALGDQAASTLLEVLGGSPLLDDIEKSAQAIEDIVSLCEQRESDPQSEYRLSILPISSLVQLPIANESEGKPHLVYTYDRLISIWLSNLPHNIPGRTRIAKERIIRKFAADLVLARISITRKPPHSGHDDHLDNQDYAELPNLETRFGSHGTVTPRHSSVPASEKDGGGSTSRSNLGATNSDIPDHQPISRAPIYSTLSSLTTFKSQPSMSQNVESMLSHWVPDMDPATYDWQRTVFSAEEDESQRISRSVTCKRRLRNKTPQRTTMSPPAPPPVSPAIPGIYGQNSQPTSGGLHRVMPQSSQVTAECEDLPMTQVERGLFGGREANKKGVIKTRKKKRAAGF</sequence>
<feature type="domain" description="RRN6 K-rich C-terminal" evidence="3">
    <location>
        <begin position="864"/>
        <end position="992"/>
    </location>
</feature>
<name>A0A017S6D0_ASPRC</name>
<evidence type="ECO:0000259" key="3">
    <source>
        <dbReference type="Pfam" id="PF20639"/>
    </source>
</evidence>
<evidence type="ECO:0000259" key="4">
    <source>
        <dbReference type="Pfam" id="PF20640"/>
    </source>
</evidence>